<proteinExistence type="predicted"/>
<feature type="transmembrane region" description="Helical" evidence="1">
    <location>
        <begin position="290"/>
        <end position="314"/>
    </location>
</feature>
<dbReference type="AlphaFoldDB" id="A0A075GT52"/>
<feature type="transmembrane region" description="Helical" evidence="1">
    <location>
        <begin position="326"/>
        <end position="358"/>
    </location>
</feature>
<keyword evidence="1" id="KW-1133">Transmembrane helix</keyword>
<name>A0A075GT52_9EURY</name>
<evidence type="ECO:0000313" key="2">
    <source>
        <dbReference type="EMBL" id="AIF04918.1"/>
    </source>
</evidence>
<keyword evidence="1" id="KW-0472">Membrane</keyword>
<reference evidence="2" key="1">
    <citation type="journal article" date="2014" name="Genome Biol. Evol.">
        <title>Pangenome evidence for extensive interdomain horizontal transfer affecting lineage core and shell genes in uncultured planktonic thaumarchaeota and euryarchaeota.</title>
        <authorList>
            <person name="Deschamps P."/>
            <person name="Zivanovic Y."/>
            <person name="Moreira D."/>
            <person name="Rodriguez-Valera F."/>
            <person name="Lopez-Garcia P."/>
        </authorList>
    </citation>
    <scope>NUCLEOTIDE SEQUENCE</scope>
</reference>
<evidence type="ECO:0000256" key="1">
    <source>
        <dbReference type="SAM" id="Phobius"/>
    </source>
</evidence>
<protein>
    <submittedName>
        <fullName evidence="2">Uncharacterized protein</fullName>
    </submittedName>
</protein>
<organism evidence="2">
    <name type="scientific">uncultured marine group II/III euryarchaeote KM3_177_C07</name>
    <dbReference type="NCBI Taxonomy" id="1457939"/>
    <lineage>
        <taxon>Archaea</taxon>
        <taxon>Methanobacteriati</taxon>
        <taxon>Methanobacteriota</taxon>
        <taxon>environmental samples</taxon>
    </lineage>
</organism>
<keyword evidence="1" id="KW-0812">Transmembrane</keyword>
<dbReference type="EMBL" id="KF900723">
    <property type="protein sequence ID" value="AIF04918.1"/>
    <property type="molecule type" value="Genomic_DNA"/>
</dbReference>
<accession>A0A075GT52</accession>
<sequence length="367" mass="38390">MNRTLPSLLLAALLLSLLLTPATQAHDPPPETSGLMLWLSDDQDPGRLLREGVAAAQDGSELIAGGGEQRIGSWLTPPLASDLAINDTMLTVVMYTGPTSAGEVSIRVNFMVDGATVAGGEGNPVQLYEPFVTNIPFQSDRFALNASAGSTLELEVFATVTGVGVAEFVWGRSDADAHMALENWMPAAVSGLVDDGLGLTLTTPWACDDVLAATLLLNGPVDDHDAEWPAEPSPGPVAADGVGCDWHMVAEPEFGTFQYRWQVTMVDSEQFNVSGYYELQQETVTAQAPVFATGGALAGAASFPALAALAGIATTARTLALKREQLLALLALLGLLLGSLLGLELLAVMLAGVALVGWTIRPLSPQN</sequence>